<comment type="function">
    <text evidence="3">Catalyzes the hydrolytic dehalogenation of small (S)-2-haloalkanoic acids to yield the corresponding (R)-2-hydroxyalkanoic acids.</text>
</comment>
<comment type="caution">
    <text evidence="4">The sequence shown here is derived from an EMBL/GenBank/DDBJ whole genome shotgun (WGS) entry which is preliminary data.</text>
</comment>
<sequence length="216" mass="24182">MTPTGYVFDAYGTLFDVHAAMRAHARALGDRWEAVSATWRTKQLEYSWVRGLMGSYSDFWRLTEEALDYALALHGVGNDALRSALLDAYWTLDAYADVSPTLERLRRDGARTAILSNGSPEMVTAAIRSAKLDTLIDDTFSVDAVKVFKTAPETYRMVTDAWDAKPKKIVFVSSNRWDIAGACKFGFHPVWINRSGAPDEYVKYAPKRVIGSLDEL</sequence>
<evidence type="ECO:0000313" key="5">
    <source>
        <dbReference type="Proteomes" id="UP000246132"/>
    </source>
</evidence>
<evidence type="ECO:0000256" key="3">
    <source>
        <dbReference type="RuleBase" id="RU368077"/>
    </source>
</evidence>
<gene>
    <name evidence="4" type="ORF">DEM25_010415</name>
</gene>
<dbReference type="SFLD" id="SFLDG01135">
    <property type="entry name" value="C1.5.6:_HAD__Beta-PGM__Phospha"/>
    <property type="match status" value="1"/>
</dbReference>
<name>A0A3A8AJC9_9HYPH</name>
<dbReference type="OrthoDB" id="7989657at2"/>
<dbReference type="Gene3D" id="3.40.50.1000">
    <property type="entry name" value="HAD superfamily/HAD-like"/>
    <property type="match status" value="1"/>
</dbReference>
<dbReference type="EC" id="3.8.1.2" evidence="3"/>
<dbReference type="SFLD" id="SFLDS00003">
    <property type="entry name" value="Haloacid_Dehalogenase"/>
    <property type="match status" value="1"/>
</dbReference>
<evidence type="ECO:0000256" key="1">
    <source>
        <dbReference type="ARBA" id="ARBA00008106"/>
    </source>
</evidence>
<dbReference type="PANTHER" id="PTHR43316:SF3">
    <property type="entry name" value="HALOACID DEHALOGENASE, TYPE II (AFU_ORTHOLOGUE AFUA_2G07750)-RELATED"/>
    <property type="match status" value="1"/>
</dbReference>
<dbReference type="NCBIfam" id="TIGR01493">
    <property type="entry name" value="HAD-SF-IA-v2"/>
    <property type="match status" value="1"/>
</dbReference>
<dbReference type="InterPro" id="IPR006439">
    <property type="entry name" value="HAD-SF_hydro_IA"/>
</dbReference>
<protein>
    <recommendedName>
        <fullName evidence="3">(S)-2-haloacid dehalogenase</fullName>
        <ecNumber evidence="3">3.8.1.2</ecNumber>
    </recommendedName>
    <alternativeName>
        <fullName evidence="3">2-haloalkanoic acid dehalogenase</fullName>
    </alternativeName>
    <alternativeName>
        <fullName evidence="3">Halocarboxylic acid halidohydrolase</fullName>
    </alternativeName>
    <alternativeName>
        <fullName evidence="3">L-2-haloacid dehalogenase</fullName>
    </alternativeName>
</protein>
<comment type="similarity">
    <text evidence="1 3">Belongs to the HAD-like hydrolase superfamily. S-2-haloalkanoic acid dehalogenase family.</text>
</comment>
<organism evidence="4 5">
    <name type="scientific">Oceaniradius stylonematis</name>
    <dbReference type="NCBI Taxonomy" id="2184161"/>
    <lineage>
        <taxon>Bacteria</taxon>
        <taxon>Pseudomonadati</taxon>
        <taxon>Pseudomonadota</taxon>
        <taxon>Alphaproteobacteria</taxon>
        <taxon>Hyphomicrobiales</taxon>
        <taxon>Ahrensiaceae</taxon>
        <taxon>Oceaniradius</taxon>
    </lineage>
</organism>
<dbReference type="Gene3D" id="1.10.150.240">
    <property type="entry name" value="Putative phosphatase, domain 2"/>
    <property type="match status" value="1"/>
</dbReference>
<accession>A0A3A8AJC9</accession>
<dbReference type="SFLD" id="SFLDG01129">
    <property type="entry name" value="C1.5:_HAD__Beta-PGM__Phosphata"/>
    <property type="match status" value="1"/>
</dbReference>
<evidence type="ECO:0000313" key="4">
    <source>
        <dbReference type="EMBL" id="RKF06764.1"/>
    </source>
</evidence>
<proteinExistence type="inferred from homology"/>
<dbReference type="EMBL" id="QFWV02000006">
    <property type="protein sequence ID" value="RKF06764.1"/>
    <property type="molecule type" value="Genomic_DNA"/>
</dbReference>
<keyword evidence="2 3" id="KW-0378">Hydrolase</keyword>
<dbReference type="Proteomes" id="UP000246132">
    <property type="component" value="Unassembled WGS sequence"/>
</dbReference>
<dbReference type="InterPro" id="IPR051540">
    <property type="entry name" value="S-2-haloacid_dehalogenase"/>
</dbReference>
<dbReference type="SFLD" id="SFLDF00045">
    <property type="entry name" value="2-haloacid_dehalogenase"/>
    <property type="match status" value="1"/>
</dbReference>
<dbReference type="SUPFAM" id="SSF56784">
    <property type="entry name" value="HAD-like"/>
    <property type="match status" value="1"/>
</dbReference>
<dbReference type="RefSeq" id="WP_109767385.1">
    <property type="nucleotide sequence ID" value="NZ_QFWV02000006.1"/>
</dbReference>
<dbReference type="GO" id="GO:0018784">
    <property type="term" value="F:(S)-2-haloacid dehalogenase activity"/>
    <property type="evidence" value="ECO:0007669"/>
    <property type="project" value="UniProtKB-UniRule"/>
</dbReference>
<dbReference type="CDD" id="cd02588">
    <property type="entry name" value="HAD_L2-DEX"/>
    <property type="match status" value="1"/>
</dbReference>
<dbReference type="PRINTS" id="PR00413">
    <property type="entry name" value="HADHALOGNASE"/>
</dbReference>
<dbReference type="InterPro" id="IPR023198">
    <property type="entry name" value="PGP-like_dom2"/>
</dbReference>
<dbReference type="InterPro" id="IPR023214">
    <property type="entry name" value="HAD_sf"/>
</dbReference>
<dbReference type="Pfam" id="PF00702">
    <property type="entry name" value="Hydrolase"/>
    <property type="match status" value="1"/>
</dbReference>
<keyword evidence="5" id="KW-1185">Reference proteome</keyword>
<evidence type="ECO:0000256" key="2">
    <source>
        <dbReference type="ARBA" id="ARBA00022801"/>
    </source>
</evidence>
<comment type="catalytic activity">
    <reaction evidence="3">
        <text>an (S)-2-haloacid + H2O = a (2R)-2-hydroxycarboxylate + a halide anion + H(+)</text>
        <dbReference type="Rhea" id="RHEA:11192"/>
        <dbReference type="ChEBI" id="CHEBI:15377"/>
        <dbReference type="ChEBI" id="CHEBI:15378"/>
        <dbReference type="ChEBI" id="CHEBI:16042"/>
        <dbReference type="ChEBI" id="CHEBI:58314"/>
        <dbReference type="ChEBI" id="CHEBI:137405"/>
        <dbReference type="EC" id="3.8.1.2"/>
    </reaction>
</comment>
<dbReference type="NCBIfam" id="TIGR01428">
    <property type="entry name" value="HAD_type_II"/>
    <property type="match status" value="1"/>
</dbReference>
<dbReference type="AlphaFoldDB" id="A0A3A8AJC9"/>
<reference evidence="4 5" key="1">
    <citation type="journal article" date="2018" name="Int. J. Syst. Bacteriol.">
        <title>Oceaniradius stylonemae gen. nov., sp. nov., isolated from a red alga, Stylonema cornu-cervi.</title>
        <authorList>
            <person name="Jeong S."/>
        </authorList>
    </citation>
    <scope>NUCLEOTIDE SEQUENCE [LARGE SCALE GENOMIC DNA]</scope>
    <source>
        <strain evidence="4 5">StC1</strain>
    </source>
</reference>
<dbReference type="InterPro" id="IPR036412">
    <property type="entry name" value="HAD-like_sf"/>
</dbReference>
<dbReference type="PANTHER" id="PTHR43316">
    <property type="entry name" value="HYDROLASE, HALOACID DELAHOGENASE-RELATED"/>
    <property type="match status" value="1"/>
</dbReference>
<dbReference type="InterPro" id="IPR006328">
    <property type="entry name" value="2-HAD"/>
</dbReference>